<dbReference type="InterPro" id="IPR027558">
    <property type="entry name" value="Pre_pil_HX9DG_C"/>
</dbReference>
<dbReference type="Pfam" id="PF07963">
    <property type="entry name" value="N_methyl"/>
    <property type="match status" value="1"/>
</dbReference>
<dbReference type="PANTHER" id="PTHR30093">
    <property type="entry name" value="GENERAL SECRETION PATHWAY PROTEIN G"/>
    <property type="match status" value="1"/>
</dbReference>
<dbReference type="EMBL" id="LR593886">
    <property type="protein sequence ID" value="VTR94522.1"/>
    <property type="molecule type" value="Genomic_DNA"/>
</dbReference>
<organism evidence="2 3">
    <name type="scientific">Gemmata massiliana</name>
    <dbReference type="NCBI Taxonomy" id="1210884"/>
    <lineage>
        <taxon>Bacteria</taxon>
        <taxon>Pseudomonadati</taxon>
        <taxon>Planctomycetota</taxon>
        <taxon>Planctomycetia</taxon>
        <taxon>Gemmatales</taxon>
        <taxon>Gemmataceae</taxon>
        <taxon>Gemmata</taxon>
    </lineage>
</organism>
<dbReference type="InterPro" id="IPR011453">
    <property type="entry name" value="DUF1559"/>
</dbReference>
<evidence type="ECO:0000313" key="2">
    <source>
        <dbReference type="EMBL" id="VTR94522.1"/>
    </source>
</evidence>
<accession>A0A6P2D4Y0</accession>
<protein>
    <recommendedName>
        <fullName evidence="1">DUF1559 domain-containing protein</fullName>
    </recommendedName>
</protein>
<evidence type="ECO:0000313" key="3">
    <source>
        <dbReference type="Proteomes" id="UP000464178"/>
    </source>
</evidence>
<evidence type="ECO:0000259" key="1">
    <source>
        <dbReference type="Pfam" id="PF07596"/>
    </source>
</evidence>
<sequence>MPKRQLPPRAFTLIELLVVIAIIAILIGLLLPAVQKVRAAAARIQCTNNLKQTGLAFHNYHDSYERFPTANSPTFGSAFTLILPFVEQDNIRRVYDPSVSPSSAPNNTVTGLPVKIFLCPSMALPPAPTAAYSTHYASYAACVGSNDAWAAPPDNGVIVRANATGGPATYVGTRMTEITDGTSNTFLAGEMGFQLKDYLFTSGAYAGQVRGGNTSWAFGYTSYTFGSTKVMMNTITGPTSVNDRLQTFRSDHSGGVNFLFADGSIHYLRDGMDANAYLWMGTRSGGEVISGNAY</sequence>
<gene>
    <name evidence="2" type="ORF">SOIL9_31920</name>
</gene>
<dbReference type="Pfam" id="PF07596">
    <property type="entry name" value="SBP_bac_10"/>
    <property type="match status" value="1"/>
</dbReference>
<dbReference type="AlphaFoldDB" id="A0A6P2D4Y0"/>
<feature type="domain" description="DUF1559" evidence="1">
    <location>
        <begin position="35"/>
        <end position="273"/>
    </location>
</feature>
<dbReference type="Proteomes" id="UP000464178">
    <property type="component" value="Chromosome"/>
</dbReference>
<dbReference type="InterPro" id="IPR012902">
    <property type="entry name" value="N_methyl_site"/>
</dbReference>
<reference evidence="2 3" key="1">
    <citation type="submission" date="2019-05" db="EMBL/GenBank/DDBJ databases">
        <authorList>
            <consortium name="Science for Life Laboratories"/>
        </authorList>
    </citation>
    <scope>NUCLEOTIDE SEQUENCE [LARGE SCALE GENOMIC DNA]</scope>
    <source>
        <strain evidence="2">Soil9</strain>
    </source>
</reference>
<name>A0A6P2D4Y0_9BACT</name>
<dbReference type="InterPro" id="IPR045584">
    <property type="entry name" value="Pilin-like"/>
</dbReference>
<dbReference type="SUPFAM" id="SSF54523">
    <property type="entry name" value="Pili subunits"/>
    <property type="match status" value="1"/>
</dbReference>
<dbReference type="NCBIfam" id="TIGR04294">
    <property type="entry name" value="pre_pil_HX9DG"/>
    <property type="match status" value="1"/>
</dbReference>
<dbReference type="NCBIfam" id="TIGR02532">
    <property type="entry name" value="IV_pilin_GFxxxE"/>
    <property type="match status" value="1"/>
</dbReference>
<proteinExistence type="predicted"/>
<dbReference type="RefSeq" id="WP_162669048.1">
    <property type="nucleotide sequence ID" value="NZ_LR593886.1"/>
</dbReference>
<dbReference type="Gene3D" id="3.30.700.10">
    <property type="entry name" value="Glycoprotein, Type 4 Pilin"/>
    <property type="match status" value="1"/>
</dbReference>
<dbReference type="PANTHER" id="PTHR30093:SF2">
    <property type="entry name" value="TYPE II SECRETION SYSTEM PROTEIN H"/>
    <property type="match status" value="1"/>
</dbReference>
<keyword evidence="3" id="KW-1185">Reference proteome</keyword>
<dbReference type="KEGG" id="gms:SOIL9_31920"/>